<dbReference type="Proteomes" id="UP000503129">
    <property type="component" value="Chromosome"/>
</dbReference>
<accession>A0A856MJ07</accession>
<protein>
    <recommendedName>
        <fullName evidence="3">Isopropylmalate/homocitrate/citramalate synthase</fullName>
    </recommendedName>
</protein>
<dbReference type="InterPro" id="IPR055643">
    <property type="entry name" value="DUF7219"/>
</dbReference>
<sequence length="81" mass="9559">MEHSDQRDKEKLLYPRARYYGQIKPENLVFNANLQEFSHKVSYISCLETSGKLAPQEAYQKIDELWKQLKRSKKELGIGNE</sequence>
<evidence type="ECO:0000313" key="2">
    <source>
        <dbReference type="Proteomes" id="UP000503129"/>
    </source>
</evidence>
<evidence type="ECO:0000313" key="1">
    <source>
        <dbReference type="EMBL" id="QDL10160.1"/>
    </source>
</evidence>
<evidence type="ECO:0008006" key="3">
    <source>
        <dbReference type="Google" id="ProtNLM"/>
    </source>
</evidence>
<name>A0A856MJ07_9CYAN</name>
<dbReference type="EMBL" id="CP030118">
    <property type="protein sequence ID" value="QDL10160.1"/>
    <property type="molecule type" value="Genomic_DNA"/>
</dbReference>
<dbReference type="Pfam" id="PF23856">
    <property type="entry name" value="DUF7219"/>
    <property type="match status" value="1"/>
</dbReference>
<reference evidence="1 2" key="1">
    <citation type="submission" date="2018-06" db="EMBL/GenBank/DDBJ databases">
        <title>Comparative genomics of Brasilonema spp. strains.</title>
        <authorList>
            <person name="Alvarenga D.O."/>
            <person name="Fiore M.F."/>
            <person name="Varani A.M."/>
        </authorList>
    </citation>
    <scope>NUCLEOTIDE SEQUENCE [LARGE SCALE GENOMIC DNA]</scope>
    <source>
        <strain evidence="1 2">CENA114</strain>
    </source>
</reference>
<keyword evidence="2" id="KW-1185">Reference proteome</keyword>
<organism evidence="1 2">
    <name type="scientific">Brasilonema sennae CENA114</name>
    <dbReference type="NCBI Taxonomy" id="415709"/>
    <lineage>
        <taxon>Bacteria</taxon>
        <taxon>Bacillati</taxon>
        <taxon>Cyanobacteriota</taxon>
        <taxon>Cyanophyceae</taxon>
        <taxon>Nostocales</taxon>
        <taxon>Scytonemataceae</taxon>
        <taxon>Brasilonema</taxon>
        <taxon>Bromeliae group (in: Brasilonema)</taxon>
    </lineage>
</organism>
<dbReference type="KEGG" id="bsen:DP114_21705"/>
<dbReference type="AlphaFoldDB" id="A0A856MJ07"/>
<gene>
    <name evidence="1" type="ORF">DP114_21705</name>
</gene>
<proteinExistence type="predicted"/>
<dbReference type="RefSeq" id="WP_169264322.1">
    <property type="nucleotide sequence ID" value="NZ_CAWOXK010000001.1"/>
</dbReference>